<protein>
    <submittedName>
        <fullName evidence="1">Uncharacterized protein</fullName>
    </submittedName>
</protein>
<dbReference type="AlphaFoldDB" id="A0AAW1UMI3"/>
<keyword evidence="2" id="KW-1185">Reference proteome</keyword>
<organism evidence="1 2">
    <name type="scientific">Henosepilachna vigintioctopunctata</name>
    <dbReference type="NCBI Taxonomy" id="420089"/>
    <lineage>
        <taxon>Eukaryota</taxon>
        <taxon>Metazoa</taxon>
        <taxon>Ecdysozoa</taxon>
        <taxon>Arthropoda</taxon>
        <taxon>Hexapoda</taxon>
        <taxon>Insecta</taxon>
        <taxon>Pterygota</taxon>
        <taxon>Neoptera</taxon>
        <taxon>Endopterygota</taxon>
        <taxon>Coleoptera</taxon>
        <taxon>Polyphaga</taxon>
        <taxon>Cucujiformia</taxon>
        <taxon>Coccinelloidea</taxon>
        <taxon>Coccinellidae</taxon>
        <taxon>Epilachninae</taxon>
        <taxon>Epilachnini</taxon>
        <taxon>Henosepilachna</taxon>
    </lineage>
</organism>
<dbReference type="EMBL" id="JARQZJ010000070">
    <property type="protein sequence ID" value="KAK9881718.1"/>
    <property type="molecule type" value="Genomic_DNA"/>
</dbReference>
<sequence length="120" mass="14059">MLGNRIICMTLSVSRISYCPNNSFLKLNTRRCHEKHILYNTILAEQKLEEKQQALKKRQLESKKSNENSLPIILKYLNNSKSMKLDTDSKRTENKSMKDSVKRRNCAVSVTSKYCCRRIM</sequence>
<proteinExistence type="predicted"/>
<evidence type="ECO:0000313" key="1">
    <source>
        <dbReference type="EMBL" id="KAK9881718.1"/>
    </source>
</evidence>
<comment type="caution">
    <text evidence="1">The sequence shown here is derived from an EMBL/GenBank/DDBJ whole genome shotgun (WGS) entry which is preliminary data.</text>
</comment>
<evidence type="ECO:0000313" key="2">
    <source>
        <dbReference type="Proteomes" id="UP001431783"/>
    </source>
</evidence>
<gene>
    <name evidence="1" type="ORF">WA026_017236</name>
</gene>
<reference evidence="1 2" key="1">
    <citation type="submission" date="2023-03" db="EMBL/GenBank/DDBJ databases">
        <title>Genome insight into feeding habits of ladybird beetles.</title>
        <authorList>
            <person name="Li H.-S."/>
            <person name="Huang Y.-H."/>
            <person name="Pang H."/>
        </authorList>
    </citation>
    <scope>NUCLEOTIDE SEQUENCE [LARGE SCALE GENOMIC DNA]</scope>
    <source>
        <strain evidence="1">SYSU_2023b</strain>
        <tissue evidence="1">Whole body</tissue>
    </source>
</reference>
<name>A0AAW1UMI3_9CUCU</name>
<accession>A0AAW1UMI3</accession>
<dbReference type="Proteomes" id="UP001431783">
    <property type="component" value="Unassembled WGS sequence"/>
</dbReference>